<evidence type="ECO:0000313" key="4">
    <source>
        <dbReference type="Proteomes" id="UP000233837"/>
    </source>
</evidence>
<dbReference type="GO" id="GO:0003824">
    <property type="term" value="F:catalytic activity"/>
    <property type="evidence" value="ECO:0007669"/>
    <property type="project" value="UniProtKB-KW"/>
</dbReference>
<dbReference type="AlphaFoldDB" id="A0A2I0WCT5"/>
<proteinExistence type="predicted"/>
<name>A0A2I0WCT5_9ASPA</name>
<reference evidence="3 4" key="2">
    <citation type="journal article" date="2017" name="Nature">
        <title>The Apostasia genome and the evolution of orchids.</title>
        <authorList>
            <person name="Zhang G.Q."/>
            <person name="Liu K.W."/>
            <person name="Li Z."/>
            <person name="Lohaus R."/>
            <person name="Hsiao Y.Y."/>
            <person name="Niu S.C."/>
            <person name="Wang J.Y."/>
            <person name="Lin Y.C."/>
            <person name="Xu Q."/>
            <person name="Chen L.J."/>
            <person name="Yoshida K."/>
            <person name="Fujiwara S."/>
            <person name="Wang Z.W."/>
            <person name="Zhang Y.Q."/>
            <person name="Mitsuda N."/>
            <person name="Wang M."/>
            <person name="Liu G.H."/>
            <person name="Pecoraro L."/>
            <person name="Huang H.X."/>
            <person name="Xiao X.J."/>
            <person name="Lin M."/>
            <person name="Wu X.Y."/>
            <person name="Wu W.L."/>
            <person name="Chen Y.Y."/>
            <person name="Chang S.B."/>
            <person name="Sakamoto S."/>
            <person name="Ohme-Takagi M."/>
            <person name="Yagi M."/>
            <person name="Zeng S.J."/>
            <person name="Shen C.Y."/>
            <person name="Yeh C.M."/>
            <person name="Luo Y.B."/>
            <person name="Tsai W.C."/>
            <person name="Van de Peer Y."/>
            <person name="Liu Z.J."/>
        </authorList>
    </citation>
    <scope>NUCLEOTIDE SEQUENCE [LARGE SCALE GENOMIC DNA]</scope>
    <source>
        <tissue evidence="3">The whole plant</tissue>
    </source>
</reference>
<feature type="domain" description="Reverse transcriptase/retrotransposon-derived protein RNase H-like" evidence="2">
    <location>
        <begin position="64"/>
        <end position="111"/>
    </location>
</feature>
<accession>A0A2I0WCT5</accession>
<dbReference type="InterPro" id="IPR043128">
    <property type="entry name" value="Rev_trsase/Diguanyl_cyclase"/>
</dbReference>
<dbReference type="SUPFAM" id="SSF56672">
    <property type="entry name" value="DNA/RNA polymerases"/>
    <property type="match status" value="1"/>
</dbReference>
<gene>
    <name evidence="3" type="ORF">MA16_Dca008045</name>
</gene>
<dbReference type="InterPro" id="IPR041577">
    <property type="entry name" value="RT_RNaseH_2"/>
</dbReference>
<dbReference type="EMBL" id="KZ502741">
    <property type="protein sequence ID" value="PKU73481.1"/>
    <property type="molecule type" value="Genomic_DNA"/>
</dbReference>
<dbReference type="Gene3D" id="3.30.70.270">
    <property type="match status" value="1"/>
</dbReference>
<sequence>MTSSLTFLGYIISAKGIKVDPIKIEIREVRGFHGLASFYRRFVKNFSTVIAPIIDYLKKGTFKWTPEADTTFQLIKSKMSQTPILSLPNFEKVYEVNCDASHVGIGAVLSQ</sequence>
<dbReference type="InterPro" id="IPR043502">
    <property type="entry name" value="DNA/RNA_pol_sf"/>
</dbReference>
<dbReference type="InterPro" id="IPR050951">
    <property type="entry name" value="Retrovirus_Pol_polyprotein"/>
</dbReference>
<organism evidence="3 4">
    <name type="scientific">Dendrobium catenatum</name>
    <dbReference type="NCBI Taxonomy" id="906689"/>
    <lineage>
        <taxon>Eukaryota</taxon>
        <taxon>Viridiplantae</taxon>
        <taxon>Streptophyta</taxon>
        <taxon>Embryophyta</taxon>
        <taxon>Tracheophyta</taxon>
        <taxon>Spermatophyta</taxon>
        <taxon>Magnoliopsida</taxon>
        <taxon>Liliopsida</taxon>
        <taxon>Asparagales</taxon>
        <taxon>Orchidaceae</taxon>
        <taxon>Epidendroideae</taxon>
        <taxon>Malaxideae</taxon>
        <taxon>Dendrobiinae</taxon>
        <taxon>Dendrobium</taxon>
    </lineage>
</organism>
<dbReference type="PANTHER" id="PTHR37984:SF5">
    <property type="entry name" value="PROTEIN NYNRIN-LIKE"/>
    <property type="match status" value="1"/>
</dbReference>
<dbReference type="STRING" id="906689.A0A2I0WCT5"/>
<evidence type="ECO:0000313" key="3">
    <source>
        <dbReference type="EMBL" id="PKU73481.1"/>
    </source>
</evidence>
<keyword evidence="1" id="KW-0511">Multifunctional enzyme</keyword>
<evidence type="ECO:0000259" key="2">
    <source>
        <dbReference type="Pfam" id="PF17919"/>
    </source>
</evidence>
<dbReference type="Pfam" id="PF17919">
    <property type="entry name" value="RT_RNaseH_2"/>
    <property type="match status" value="1"/>
</dbReference>
<dbReference type="Proteomes" id="UP000233837">
    <property type="component" value="Unassembled WGS sequence"/>
</dbReference>
<dbReference type="PANTHER" id="PTHR37984">
    <property type="entry name" value="PROTEIN CBG26694"/>
    <property type="match status" value="1"/>
</dbReference>
<keyword evidence="4" id="KW-1185">Reference proteome</keyword>
<evidence type="ECO:0000256" key="1">
    <source>
        <dbReference type="ARBA" id="ARBA00023268"/>
    </source>
</evidence>
<dbReference type="FunFam" id="3.30.70.270:FF:000020">
    <property type="entry name" value="Transposon Tf2-6 polyprotein-like Protein"/>
    <property type="match status" value="1"/>
</dbReference>
<protein>
    <submittedName>
        <fullName evidence="3">Putative mitochondrial protein</fullName>
    </submittedName>
</protein>
<reference evidence="3 4" key="1">
    <citation type="journal article" date="2016" name="Sci. Rep.">
        <title>The Dendrobium catenatum Lindl. genome sequence provides insights into polysaccharide synthase, floral development and adaptive evolution.</title>
        <authorList>
            <person name="Zhang G.Q."/>
            <person name="Xu Q."/>
            <person name="Bian C."/>
            <person name="Tsai W.C."/>
            <person name="Yeh C.M."/>
            <person name="Liu K.W."/>
            <person name="Yoshida K."/>
            <person name="Zhang L.S."/>
            <person name="Chang S.B."/>
            <person name="Chen F."/>
            <person name="Shi Y."/>
            <person name="Su Y.Y."/>
            <person name="Zhang Y.Q."/>
            <person name="Chen L.J."/>
            <person name="Yin Y."/>
            <person name="Lin M."/>
            <person name="Huang H."/>
            <person name="Deng H."/>
            <person name="Wang Z.W."/>
            <person name="Zhu S.L."/>
            <person name="Zhao X."/>
            <person name="Deng C."/>
            <person name="Niu S.C."/>
            <person name="Huang J."/>
            <person name="Wang M."/>
            <person name="Liu G.H."/>
            <person name="Yang H.J."/>
            <person name="Xiao X.J."/>
            <person name="Hsiao Y.Y."/>
            <person name="Wu W.L."/>
            <person name="Chen Y.Y."/>
            <person name="Mitsuda N."/>
            <person name="Ohme-Takagi M."/>
            <person name="Luo Y.B."/>
            <person name="Van de Peer Y."/>
            <person name="Liu Z.J."/>
        </authorList>
    </citation>
    <scope>NUCLEOTIDE SEQUENCE [LARGE SCALE GENOMIC DNA]</scope>
    <source>
        <tissue evidence="3">The whole plant</tissue>
    </source>
</reference>